<reference evidence="1 2" key="1">
    <citation type="submission" date="2020-11" db="EMBL/GenBank/DDBJ databases">
        <title>Corynebacterium sp. ZJ-599.</title>
        <authorList>
            <person name="Zhou J."/>
        </authorList>
    </citation>
    <scope>NUCLEOTIDE SEQUENCE [LARGE SCALE GENOMIC DNA]</scope>
    <source>
        <strain evidence="1 2">ZJ-599</strain>
    </source>
</reference>
<evidence type="ECO:0000313" key="2">
    <source>
        <dbReference type="Proteomes" id="UP000594681"/>
    </source>
</evidence>
<sequence>MANPAQLLHAQLAAWDNNGAAKLSRLSDGEDSQAQLAHELRIATMHLEAIREYLTSYDAAGGQASAMWWDALDRWTLGLFLYPHGWEHAQNESLAPSDLRLLQSLADLMQNQIPVLEDGIQPAMREFLGRIRTTASSATTDPHLARYLNNITNHVEWCLNNFDQVGEFELEKAWTHLAATIALLEQSDQHTPSTWTTIRQDWLNPFTVGSLAGMTGNLLAMQSMLMIGR</sequence>
<dbReference type="AlphaFoldDB" id="A0A7T0KD59"/>
<name>A0A7T0KD59_9CORY</name>
<proteinExistence type="predicted"/>
<dbReference type="EMBL" id="CP064954">
    <property type="protein sequence ID" value="QPK78299.1"/>
    <property type="molecule type" value="Genomic_DNA"/>
</dbReference>
<protein>
    <submittedName>
        <fullName evidence="1">Uncharacterized protein</fullName>
    </submittedName>
</protein>
<dbReference type="KEGG" id="cliz:G7Y31_06830"/>
<accession>A0A7T0KD59</accession>
<organism evidence="1 2">
    <name type="scientific">Corynebacterium lizhenjunii</name>
    <dbReference type="NCBI Taxonomy" id="2709394"/>
    <lineage>
        <taxon>Bacteria</taxon>
        <taxon>Bacillati</taxon>
        <taxon>Actinomycetota</taxon>
        <taxon>Actinomycetes</taxon>
        <taxon>Mycobacteriales</taxon>
        <taxon>Corynebacteriaceae</taxon>
        <taxon>Corynebacterium</taxon>
    </lineage>
</organism>
<dbReference type="Proteomes" id="UP000594681">
    <property type="component" value="Chromosome"/>
</dbReference>
<keyword evidence="2" id="KW-1185">Reference proteome</keyword>
<evidence type="ECO:0000313" key="1">
    <source>
        <dbReference type="EMBL" id="QPK78299.1"/>
    </source>
</evidence>
<dbReference type="RefSeq" id="WP_165006434.1">
    <property type="nucleotide sequence ID" value="NZ_CP064954.1"/>
</dbReference>
<gene>
    <name evidence="1" type="ORF">G7Y31_06830</name>
</gene>